<dbReference type="Pfam" id="PF01243">
    <property type="entry name" value="PNPOx_N"/>
    <property type="match status" value="1"/>
</dbReference>
<dbReference type="PIRSF" id="PIRSF004633">
    <property type="entry name" value="UCP_PLP_oxd"/>
    <property type="match status" value="1"/>
</dbReference>
<evidence type="ECO:0000313" key="4">
    <source>
        <dbReference type="Proteomes" id="UP000245839"/>
    </source>
</evidence>
<name>A0A2Y9C3U1_9RHOB</name>
<evidence type="ECO:0000313" key="3">
    <source>
        <dbReference type="EMBL" id="SSA38403.1"/>
    </source>
</evidence>
<dbReference type="EMBL" id="UETC01000001">
    <property type="protein sequence ID" value="SSA38403.1"/>
    <property type="molecule type" value="Genomic_DNA"/>
</dbReference>
<protein>
    <recommendedName>
        <fullName evidence="1">Pyridoxamine 5'-phosphate oxidase N-terminal domain-containing protein</fullName>
    </recommendedName>
</protein>
<dbReference type="AlphaFoldDB" id="A0A2Y9C3U1"/>
<evidence type="ECO:0000259" key="1">
    <source>
        <dbReference type="Pfam" id="PF01243"/>
    </source>
</evidence>
<dbReference type="InterPro" id="IPR011576">
    <property type="entry name" value="Pyridox_Oxase_N"/>
</dbReference>
<dbReference type="Gene3D" id="2.30.110.10">
    <property type="entry name" value="Electron Transport, Fmn-binding Protein, Chain A"/>
    <property type="match status" value="1"/>
</dbReference>
<dbReference type="OrthoDB" id="9814594at2"/>
<reference evidence="2 4" key="2">
    <citation type="submission" date="2018-03" db="EMBL/GenBank/DDBJ databases">
        <title>Genomic Encyclopedia of Archaeal and Bacterial Type Strains, Phase II (KMG-II): from individual species to whole genera.</title>
        <authorList>
            <person name="Goeker M."/>
        </authorList>
    </citation>
    <scope>NUCLEOTIDE SEQUENCE [LARGE SCALE GENOMIC DNA]</scope>
    <source>
        <strain evidence="2 4">DSM 25227</strain>
    </source>
</reference>
<dbReference type="InterPro" id="IPR012349">
    <property type="entry name" value="Split_barrel_FMN-bd"/>
</dbReference>
<evidence type="ECO:0000313" key="5">
    <source>
        <dbReference type="Proteomes" id="UP000251571"/>
    </source>
</evidence>
<keyword evidence="4" id="KW-1185">Reference proteome</keyword>
<evidence type="ECO:0000313" key="2">
    <source>
        <dbReference type="EMBL" id="PWJ22125.1"/>
    </source>
</evidence>
<dbReference type="Proteomes" id="UP000245839">
    <property type="component" value="Unassembled WGS sequence"/>
</dbReference>
<feature type="domain" description="Pyridoxamine 5'-phosphate oxidase N-terminal" evidence="1">
    <location>
        <begin position="17"/>
        <end position="132"/>
    </location>
</feature>
<dbReference type="RefSeq" id="WP_109562710.1">
    <property type="nucleotide sequence ID" value="NZ_QGDJ01000001.1"/>
</dbReference>
<gene>
    <name evidence="2" type="ORF">BCF38_101534</name>
    <name evidence="3" type="ORF">SAMN05421539_101534</name>
</gene>
<dbReference type="InterPro" id="IPR014419">
    <property type="entry name" value="HutZ"/>
</dbReference>
<accession>A0A2Y9C3U1</accession>
<reference evidence="3 5" key="1">
    <citation type="submission" date="2016-10" db="EMBL/GenBank/DDBJ databases">
        <authorList>
            <person name="Cai Z."/>
        </authorList>
    </citation>
    <scope>NUCLEOTIDE SEQUENCE [LARGE SCALE GENOMIC DNA]</scope>
    <source>
        <strain evidence="3 5">DSM 25227</strain>
    </source>
</reference>
<dbReference type="EMBL" id="QGDJ01000001">
    <property type="protein sequence ID" value="PWJ22125.1"/>
    <property type="molecule type" value="Genomic_DNA"/>
</dbReference>
<dbReference type="Proteomes" id="UP000251571">
    <property type="component" value="Unassembled WGS sequence"/>
</dbReference>
<dbReference type="SUPFAM" id="SSF50475">
    <property type="entry name" value="FMN-binding split barrel"/>
    <property type="match status" value="1"/>
</dbReference>
<sequence>MDPYRPLDDDARALAHTLLTGAVSGALGTLRDGAPMVTRAGCLWMPGTGMVLLLSDLSDHAQALAADPACSLLVGEPGAKGDPLTHPRLTLTGRAEAADKAALRDAYLAARPKAQLYYDFTDFRLVRIAPAEAMLNGGFGKAYRLGPSDLSAL</sequence>
<organism evidence="3 5">
    <name type="scientific">Jannaschia seohaensis</name>
    <dbReference type="NCBI Taxonomy" id="475081"/>
    <lineage>
        <taxon>Bacteria</taxon>
        <taxon>Pseudomonadati</taxon>
        <taxon>Pseudomonadota</taxon>
        <taxon>Alphaproteobacteria</taxon>
        <taxon>Rhodobacterales</taxon>
        <taxon>Roseobacteraceae</taxon>
        <taxon>Jannaschia</taxon>
    </lineage>
</organism>
<proteinExistence type="predicted"/>